<feature type="compositionally biased region" description="Basic and acidic residues" evidence="6">
    <location>
        <begin position="147"/>
        <end position="173"/>
    </location>
</feature>
<dbReference type="Proteomes" id="UP001595632">
    <property type="component" value="Unassembled WGS sequence"/>
</dbReference>
<dbReference type="InterPro" id="IPR012406">
    <property type="entry name" value="UreE"/>
</dbReference>
<evidence type="ECO:0000259" key="7">
    <source>
        <dbReference type="SMART" id="SM00988"/>
    </source>
</evidence>
<dbReference type="InterPro" id="IPR036118">
    <property type="entry name" value="UreE_N_sf"/>
</dbReference>
<feature type="domain" description="UreE urease accessory N-terminal" evidence="7">
    <location>
        <begin position="7"/>
        <end position="70"/>
    </location>
</feature>
<evidence type="ECO:0000313" key="9">
    <source>
        <dbReference type="Proteomes" id="UP001595632"/>
    </source>
</evidence>
<proteinExistence type="inferred from homology"/>
<name>A0ABV7GTQ7_9RHOB</name>
<evidence type="ECO:0000256" key="5">
    <source>
        <dbReference type="HAMAP-Rule" id="MF_00822"/>
    </source>
</evidence>
<evidence type="ECO:0000256" key="4">
    <source>
        <dbReference type="ARBA" id="ARBA00023186"/>
    </source>
</evidence>
<accession>A0ABV7GTQ7</accession>
<dbReference type="CDD" id="cd00571">
    <property type="entry name" value="UreE"/>
    <property type="match status" value="1"/>
</dbReference>
<keyword evidence="9" id="KW-1185">Reference proteome</keyword>
<evidence type="ECO:0000256" key="6">
    <source>
        <dbReference type="SAM" id="MobiDB-lite"/>
    </source>
</evidence>
<gene>
    <name evidence="5 8" type="primary">ureE</name>
    <name evidence="8" type="ORF">ACFOGP_12705</name>
</gene>
<comment type="function">
    <text evidence="5">Involved in urease metallocenter assembly. Binds nickel. Probably functions as a nickel donor during metallocenter assembly.</text>
</comment>
<feature type="compositionally biased region" description="Basic residues" evidence="6">
    <location>
        <begin position="174"/>
        <end position="192"/>
    </location>
</feature>
<evidence type="ECO:0000256" key="3">
    <source>
        <dbReference type="ARBA" id="ARBA00022596"/>
    </source>
</evidence>
<reference evidence="9" key="1">
    <citation type="journal article" date="2019" name="Int. J. Syst. Evol. Microbiol.">
        <title>The Global Catalogue of Microorganisms (GCM) 10K type strain sequencing project: providing services to taxonomists for standard genome sequencing and annotation.</title>
        <authorList>
            <consortium name="The Broad Institute Genomics Platform"/>
            <consortium name="The Broad Institute Genome Sequencing Center for Infectious Disease"/>
            <person name="Wu L."/>
            <person name="Ma J."/>
        </authorList>
    </citation>
    <scope>NUCLEOTIDE SEQUENCE [LARGE SCALE GENOMIC DNA]</scope>
    <source>
        <strain evidence="9">KCTC 52366</strain>
    </source>
</reference>
<comment type="subcellular location">
    <subcellularLocation>
        <location evidence="1 5">Cytoplasm</location>
    </subcellularLocation>
</comment>
<dbReference type="Gene3D" id="2.60.260.20">
    <property type="entry name" value="Urease metallochaperone UreE, N-terminal domain"/>
    <property type="match status" value="1"/>
</dbReference>
<dbReference type="InterPro" id="IPR004029">
    <property type="entry name" value="UreE_N"/>
</dbReference>
<sequence>MSGALPKALEIQRGPLQAEPSDRVVMTYDARLLRRKRLTTAGGMSFLADLSEAVSLGDGDAFVLEDGSLIAVEAAAEGLLSVTGDHLPRLAWHIGNRHTPCQIETDRLLIQRDHVLARMLAGLGAMVAEVEEPFTPEGGAYGHGRTMGHDHGHSHDHGHAHSHDHDHGHDHGHAHAHAHSHSHTHVHHHGGHSHGEEEE</sequence>
<keyword evidence="3 5" id="KW-0533">Nickel</keyword>
<organism evidence="8 9">
    <name type="scientific">Psychromarinibacter halotolerans</name>
    <dbReference type="NCBI Taxonomy" id="1775175"/>
    <lineage>
        <taxon>Bacteria</taxon>
        <taxon>Pseudomonadati</taxon>
        <taxon>Pseudomonadota</taxon>
        <taxon>Alphaproteobacteria</taxon>
        <taxon>Rhodobacterales</taxon>
        <taxon>Paracoccaceae</taxon>
        <taxon>Psychromarinibacter</taxon>
    </lineage>
</organism>
<comment type="similarity">
    <text evidence="5">Belongs to the UreE family.</text>
</comment>
<keyword evidence="4 5" id="KW-0143">Chaperone</keyword>
<protein>
    <recommendedName>
        <fullName evidence="5">Urease accessory protein UreE</fullName>
    </recommendedName>
</protein>
<dbReference type="Pfam" id="PF02814">
    <property type="entry name" value="UreE_N"/>
    <property type="match status" value="1"/>
</dbReference>
<dbReference type="NCBIfam" id="NF009758">
    <property type="entry name" value="PRK13261.2-4"/>
    <property type="match status" value="1"/>
</dbReference>
<evidence type="ECO:0000256" key="2">
    <source>
        <dbReference type="ARBA" id="ARBA00022490"/>
    </source>
</evidence>
<evidence type="ECO:0000256" key="1">
    <source>
        <dbReference type="ARBA" id="ARBA00004496"/>
    </source>
</evidence>
<dbReference type="HAMAP" id="MF_00822">
    <property type="entry name" value="UreE"/>
    <property type="match status" value="1"/>
</dbReference>
<evidence type="ECO:0000313" key="8">
    <source>
        <dbReference type="EMBL" id="MFC3143574.1"/>
    </source>
</evidence>
<keyword evidence="2 5" id="KW-0963">Cytoplasm</keyword>
<comment type="caution">
    <text evidence="8">The sequence shown here is derived from an EMBL/GenBank/DDBJ whole genome shotgun (WGS) entry which is preliminary data.</text>
</comment>
<dbReference type="SUPFAM" id="SSF69287">
    <property type="entry name" value="Urease metallochaperone UreE, N-terminal domain"/>
    <property type="match status" value="1"/>
</dbReference>
<dbReference type="Pfam" id="PF05194">
    <property type="entry name" value="UreE_C"/>
    <property type="match status" value="1"/>
</dbReference>
<dbReference type="RefSeq" id="WP_275630859.1">
    <property type="nucleotide sequence ID" value="NZ_JARGYD010000001.1"/>
</dbReference>
<dbReference type="Gene3D" id="3.30.70.790">
    <property type="entry name" value="UreE, C-terminal domain"/>
    <property type="match status" value="1"/>
</dbReference>
<dbReference type="SMART" id="SM00988">
    <property type="entry name" value="UreE_N"/>
    <property type="match status" value="1"/>
</dbReference>
<feature type="region of interest" description="Disordered" evidence="6">
    <location>
        <begin position="136"/>
        <end position="199"/>
    </location>
</feature>
<dbReference type="SUPFAM" id="SSF69737">
    <property type="entry name" value="Urease metallochaperone UreE, C-terminal domain"/>
    <property type="match status" value="1"/>
</dbReference>
<dbReference type="InterPro" id="IPR007864">
    <property type="entry name" value="UreE_C_dom"/>
</dbReference>
<dbReference type="EMBL" id="JBHRTB010000010">
    <property type="protein sequence ID" value="MFC3143574.1"/>
    <property type="molecule type" value="Genomic_DNA"/>
</dbReference>